<feature type="compositionally biased region" description="Low complexity" evidence="1">
    <location>
        <begin position="586"/>
        <end position="597"/>
    </location>
</feature>
<protein>
    <submittedName>
        <fullName evidence="2">Uncharacterized protein</fullName>
    </submittedName>
</protein>
<proteinExistence type="predicted"/>
<keyword evidence="3" id="KW-1185">Reference proteome</keyword>
<reference evidence="2 3" key="1">
    <citation type="submission" date="2014-09" db="EMBL/GenBank/DDBJ databases">
        <authorList>
            <person name="Magalhaes I.L.F."/>
            <person name="Oliveira U."/>
            <person name="Santos F.R."/>
            <person name="Vidigal T.H.D.A."/>
            <person name="Brescovit A.D."/>
            <person name="Santos A.J."/>
        </authorList>
    </citation>
    <scope>NUCLEOTIDE SEQUENCE [LARGE SCALE GENOMIC DNA]</scope>
</reference>
<dbReference type="EMBL" id="CCYA01000269">
    <property type="protein sequence ID" value="CEH18003.1"/>
    <property type="molecule type" value="Genomic_DNA"/>
</dbReference>
<organism evidence="2 3">
    <name type="scientific">Ceraceosorus bombacis</name>
    <dbReference type="NCBI Taxonomy" id="401625"/>
    <lineage>
        <taxon>Eukaryota</taxon>
        <taxon>Fungi</taxon>
        <taxon>Dikarya</taxon>
        <taxon>Basidiomycota</taxon>
        <taxon>Ustilaginomycotina</taxon>
        <taxon>Exobasidiomycetes</taxon>
        <taxon>Ceraceosorales</taxon>
        <taxon>Ceraceosoraceae</taxon>
        <taxon>Ceraceosorus</taxon>
    </lineage>
</organism>
<feature type="region of interest" description="Disordered" evidence="1">
    <location>
        <begin position="580"/>
        <end position="629"/>
    </location>
</feature>
<evidence type="ECO:0000313" key="2">
    <source>
        <dbReference type="EMBL" id="CEH18003.1"/>
    </source>
</evidence>
<feature type="region of interest" description="Disordered" evidence="1">
    <location>
        <begin position="152"/>
        <end position="175"/>
    </location>
</feature>
<dbReference type="Proteomes" id="UP000054845">
    <property type="component" value="Unassembled WGS sequence"/>
</dbReference>
<name>A0A0P1BNH5_9BASI</name>
<dbReference type="AlphaFoldDB" id="A0A0P1BNH5"/>
<evidence type="ECO:0000256" key="1">
    <source>
        <dbReference type="SAM" id="MobiDB-lite"/>
    </source>
</evidence>
<dbReference type="OrthoDB" id="10480205at2759"/>
<evidence type="ECO:0000313" key="3">
    <source>
        <dbReference type="Proteomes" id="UP000054845"/>
    </source>
</evidence>
<sequence length="629" mass="71935">MPRTIDPVIGMDEALKSKVLREYRYMKANFLSASEHEASMARLDTPAIRAEKARRVHAMLDHAPVKVSPQVRQTFVDHNQGHIEESTFERPFVKALPLHERYQLMEHIKAQARQHQVYPHHWQLLKLPDEEEKVLSQKYDESKARAFKKAEAALRGPSQKKQRVNKDAVENDEPQTPLRETCALFGRNGANSYSAARWLQDARSRHIDQDAADAFMRNPLNGMDPGLRRRLLAQQRHRAQNYMKWNGEEWNAFHYRPDTPAEIAEKQRRVHLLLDSAPVNVPEAARAHLTAERQLDDIDAMHLQYGGELQNHMSRGDREALADHYDRLNQIHSVYPFARDLVRLPREEQQRLEDLGHAEHAAAQGRRPIFLSAQQASAFLGRFAASSSSAARPLGETVEHELGDPAVSAFLRDPTHGMDPRLRADVLDRERYRARNFHGLNNPEQWRVLARPDGPAEIAEKQRRIHLLLDSASGSVNVPPAVRAHLTQNNDRLSDINASRFLTDGFLKIHTSQEEREKLANHYQQVAGNHEVFPFGPELAKLPREEHDRLAGAGLREWQARVETLSPTRLEHESEHLLPVYRYDGRSPPRSPTSSAALRRRPKRAFYKKQSRSPSSSPEGGHMLPPRTG</sequence>
<accession>A0A0P1BNH5</accession>
<feature type="compositionally biased region" description="Basic residues" evidence="1">
    <location>
        <begin position="598"/>
        <end position="611"/>
    </location>
</feature>